<dbReference type="PANTHER" id="PTHR43380">
    <property type="entry name" value="2-OXOISOVALERATE DEHYDROGENASE SUBUNIT ALPHA, MITOCHONDRIAL"/>
    <property type="match status" value="1"/>
</dbReference>
<reference evidence="6 7" key="1">
    <citation type="journal article" date="2010" name="Stand. Genomic Sci.">
        <title>Complete genome sequence of Meiothermus silvanus type strain (VI-R2).</title>
        <authorList>
            <person name="Sikorski J."/>
            <person name="Tindall B.J."/>
            <person name="Lowry S."/>
            <person name="Lucas S."/>
            <person name="Nolan M."/>
            <person name="Copeland A."/>
            <person name="Glavina Del Rio T."/>
            <person name="Tice H."/>
            <person name="Cheng J.F."/>
            <person name="Han C."/>
            <person name="Pitluck S."/>
            <person name="Liolios K."/>
            <person name="Ivanova N."/>
            <person name="Mavromatis K."/>
            <person name="Mikhailova N."/>
            <person name="Pati A."/>
            <person name="Goodwin L."/>
            <person name="Chen A."/>
            <person name="Palaniappan K."/>
            <person name="Land M."/>
            <person name="Hauser L."/>
            <person name="Chang Y.J."/>
            <person name="Jeffries C.D."/>
            <person name="Rohde M."/>
            <person name="Goker M."/>
            <person name="Woyke T."/>
            <person name="Bristow J."/>
            <person name="Eisen J.A."/>
            <person name="Markowitz V."/>
            <person name="Hugenholtz P."/>
            <person name="Kyrpides N.C."/>
            <person name="Klenk H.P."/>
            <person name="Lapidus A."/>
        </authorList>
    </citation>
    <scope>NUCLEOTIDE SEQUENCE [LARGE SCALE GENOMIC DNA]</scope>
    <source>
        <strain evidence="7">ATCC 700542 / DSM 9946 / VI-R2</strain>
    </source>
</reference>
<dbReference type="InterPro" id="IPR029061">
    <property type="entry name" value="THDP-binding"/>
</dbReference>
<dbReference type="HOGENOM" id="CLU_029393_1_0_0"/>
<keyword evidence="3 4" id="KW-0786">Thiamine pyrophosphate</keyword>
<dbReference type="Proteomes" id="UP000001916">
    <property type="component" value="Chromosome"/>
</dbReference>
<dbReference type="InterPro" id="IPR050771">
    <property type="entry name" value="Alpha-ketoacid_DH_E1_comp"/>
</dbReference>
<dbReference type="STRING" id="526227.Mesil_1136"/>
<dbReference type="Gene3D" id="3.40.50.970">
    <property type="match status" value="1"/>
</dbReference>
<accession>D7BDC2</accession>
<dbReference type="eggNOG" id="COG1071">
    <property type="taxonomic scope" value="Bacteria"/>
</dbReference>
<keyword evidence="2 4" id="KW-0560">Oxidoreductase</keyword>
<dbReference type="PANTHER" id="PTHR43380:SF1">
    <property type="entry name" value="2-OXOISOVALERATE DEHYDROGENASE SUBUNIT ALPHA, MITOCHONDRIAL"/>
    <property type="match status" value="1"/>
</dbReference>
<dbReference type="EMBL" id="CP002042">
    <property type="protein sequence ID" value="ADH63040.1"/>
    <property type="molecule type" value="Genomic_DNA"/>
</dbReference>
<dbReference type="Pfam" id="PF00676">
    <property type="entry name" value="E1_dh"/>
    <property type="match status" value="1"/>
</dbReference>
<protein>
    <recommendedName>
        <fullName evidence="4">2-oxoisovalerate dehydrogenase subunit alpha</fullName>
        <ecNumber evidence="4">1.2.4.4</ecNumber>
    </recommendedName>
    <alternativeName>
        <fullName evidence="4">Branched-chain alpha-keto acid dehydrogenase E1 component alpha chain</fullName>
    </alternativeName>
</protein>
<dbReference type="KEGG" id="msv:Mesil_1136"/>
<comment type="similarity">
    <text evidence="4">Belongs to the BCKDHA family.</text>
</comment>
<evidence type="ECO:0000256" key="3">
    <source>
        <dbReference type="ARBA" id="ARBA00023052"/>
    </source>
</evidence>
<evidence type="ECO:0000313" key="6">
    <source>
        <dbReference type="EMBL" id="ADH63040.1"/>
    </source>
</evidence>
<proteinExistence type="inferred from homology"/>
<comment type="cofactor">
    <cofactor evidence="1 4">
        <name>thiamine diphosphate</name>
        <dbReference type="ChEBI" id="CHEBI:58937"/>
    </cofactor>
</comment>
<dbReference type="SUPFAM" id="SSF52518">
    <property type="entry name" value="Thiamin diphosphate-binding fold (THDP-binding)"/>
    <property type="match status" value="1"/>
</dbReference>
<evidence type="ECO:0000256" key="2">
    <source>
        <dbReference type="ARBA" id="ARBA00023002"/>
    </source>
</evidence>
<evidence type="ECO:0000256" key="4">
    <source>
        <dbReference type="RuleBase" id="RU365014"/>
    </source>
</evidence>
<feature type="domain" description="Dehydrogenase E1 component" evidence="5">
    <location>
        <begin position="43"/>
        <end position="338"/>
    </location>
</feature>
<dbReference type="OrthoDB" id="9766715at2"/>
<evidence type="ECO:0000256" key="1">
    <source>
        <dbReference type="ARBA" id="ARBA00001964"/>
    </source>
</evidence>
<name>D7BDC2_ALLS1</name>
<dbReference type="CDD" id="cd02000">
    <property type="entry name" value="TPP_E1_PDC_ADC_BCADC"/>
    <property type="match status" value="1"/>
</dbReference>
<gene>
    <name evidence="6" type="ordered locus">Mesil_1136</name>
</gene>
<dbReference type="GO" id="GO:0009083">
    <property type="term" value="P:branched-chain amino acid catabolic process"/>
    <property type="evidence" value="ECO:0007669"/>
    <property type="project" value="TreeGrafter"/>
</dbReference>
<comment type="catalytic activity">
    <reaction evidence="4">
        <text>N(6)-[(R)-lipoyl]-L-lysyl-[protein] + 3-methyl-2-oxobutanoate + H(+) = N(6)-[(R)-S(8)-2-methylpropanoyldihydrolipoyl]-L-lysyl-[protein] + CO2</text>
        <dbReference type="Rhea" id="RHEA:13457"/>
        <dbReference type="Rhea" id="RHEA-COMP:10474"/>
        <dbReference type="Rhea" id="RHEA-COMP:10497"/>
        <dbReference type="ChEBI" id="CHEBI:11851"/>
        <dbReference type="ChEBI" id="CHEBI:15378"/>
        <dbReference type="ChEBI" id="CHEBI:16526"/>
        <dbReference type="ChEBI" id="CHEBI:83099"/>
        <dbReference type="ChEBI" id="CHEBI:83142"/>
        <dbReference type="EC" id="1.2.4.4"/>
    </reaction>
</comment>
<dbReference type="RefSeq" id="WP_013157620.1">
    <property type="nucleotide sequence ID" value="NC_014212.1"/>
</dbReference>
<dbReference type="EC" id="1.2.4.4" evidence="4"/>
<comment type="function">
    <text evidence="4">The branched-chain alpha-keto dehydrogenase complex catalyzes the overall conversion of alpha-keto acids to acyl-CoA and CO(2). It contains multiple copies of three enzymatic components: branched-chain alpha-keto acid decarboxylase (E1), lipoamide acyltransferase (E2) and lipoamide dehydrogenase (E3).</text>
</comment>
<keyword evidence="7" id="KW-1185">Reference proteome</keyword>
<dbReference type="InterPro" id="IPR001017">
    <property type="entry name" value="DH_E1"/>
</dbReference>
<evidence type="ECO:0000259" key="5">
    <source>
        <dbReference type="Pfam" id="PF00676"/>
    </source>
</evidence>
<dbReference type="GO" id="GO:0003863">
    <property type="term" value="F:branched-chain 2-oxo acid dehydrogenase activity"/>
    <property type="evidence" value="ECO:0007669"/>
    <property type="project" value="UniProtKB-EC"/>
</dbReference>
<dbReference type="AlphaFoldDB" id="D7BDC2"/>
<organism evidence="6 7">
    <name type="scientific">Allomeiothermus silvanus (strain ATCC 700542 / DSM 9946 / NBRC 106475 / NCIMB 13440 / VI-R2)</name>
    <name type="common">Thermus silvanus</name>
    <dbReference type="NCBI Taxonomy" id="526227"/>
    <lineage>
        <taxon>Bacteria</taxon>
        <taxon>Thermotogati</taxon>
        <taxon>Deinococcota</taxon>
        <taxon>Deinococci</taxon>
        <taxon>Thermales</taxon>
        <taxon>Thermaceae</taxon>
        <taxon>Allomeiothermus</taxon>
    </lineage>
</organism>
<evidence type="ECO:0000313" key="7">
    <source>
        <dbReference type="Proteomes" id="UP000001916"/>
    </source>
</evidence>
<sequence length="368" mass="40886">MIKDSWTFKPFTDRPIALVDEQGSWVADFPMELPPDFLRGLYRDMLAARLLDEKFVILIRTGKTSFIAPHAGHEAAQVGIAQALQRGHDWLFPYYRDMGLMVAMGVPFKEIFGQMLGNAADPAKGRQMPSHPGSRALNIFTVCSAIASHIPPAAGAAISMKLQGTGQVSVCTFGDGATSEGDWYAGINFAAVQGAPAVFACLNNRYAISVDLSHQTAAHTIADKAHAFGIPGYHVDGMDVLASYFVMQEVIERARSGHGPVLVELEVYRYGPHSSADDDLRYRSKEEVEAAKRRDPIERFRRFLEKQGLWNLEWDEMLRADLKAQIDRALEEAEAMGEVPALAMFDDVFAEPTWNLIEQRALVQEELR</sequence>